<evidence type="ECO:0000313" key="1">
    <source>
        <dbReference type="EMBL" id="KAK4372940.1"/>
    </source>
</evidence>
<evidence type="ECO:0000313" key="2">
    <source>
        <dbReference type="Proteomes" id="UP001291623"/>
    </source>
</evidence>
<accession>A0AAE1VU68</accession>
<gene>
    <name evidence="1" type="ORF">RND71_008324</name>
</gene>
<proteinExistence type="predicted"/>
<organism evidence="1 2">
    <name type="scientific">Anisodus tanguticus</name>
    <dbReference type="NCBI Taxonomy" id="243964"/>
    <lineage>
        <taxon>Eukaryota</taxon>
        <taxon>Viridiplantae</taxon>
        <taxon>Streptophyta</taxon>
        <taxon>Embryophyta</taxon>
        <taxon>Tracheophyta</taxon>
        <taxon>Spermatophyta</taxon>
        <taxon>Magnoliopsida</taxon>
        <taxon>eudicotyledons</taxon>
        <taxon>Gunneridae</taxon>
        <taxon>Pentapetalae</taxon>
        <taxon>asterids</taxon>
        <taxon>lamiids</taxon>
        <taxon>Solanales</taxon>
        <taxon>Solanaceae</taxon>
        <taxon>Solanoideae</taxon>
        <taxon>Hyoscyameae</taxon>
        <taxon>Anisodus</taxon>
    </lineage>
</organism>
<reference evidence="1" key="1">
    <citation type="submission" date="2023-12" db="EMBL/GenBank/DDBJ databases">
        <title>Genome assembly of Anisodus tanguticus.</title>
        <authorList>
            <person name="Wang Y.-J."/>
        </authorList>
    </citation>
    <scope>NUCLEOTIDE SEQUENCE</scope>
    <source>
        <strain evidence="1">KB-2021</strain>
        <tissue evidence="1">Leaf</tissue>
    </source>
</reference>
<sequence length="111" mass="12580">MTHPEIHPVTKFYEVCQKYGWSVELIDTWEETGEIEVFVDGKFAGKEKFSGKKLIALNRAAHNAYCEIVKNLNVETTSDDSAFKGITIKNNIAIKCKNEEAQYIGNYQGCQ</sequence>
<name>A0AAE1VU68_9SOLA</name>
<comment type="caution">
    <text evidence="1">The sequence shown here is derived from an EMBL/GenBank/DDBJ whole genome shotgun (WGS) entry which is preliminary data.</text>
</comment>
<dbReference type="SUPFAM" id="SSF54768">
    <property type="entry name" value="dsRNA-binding domain-like"/>
    <property type="match status" value="1"/>
</dbReference>
<protein>
    <submittedName>
        <fullName evidence="1">Uncharacterized protein</fullName>
    </submittedName>
</protein>
<dbReference type="AlphaFoldDB" id="A0AAE1VU68"/>
<dbReference type="Proteomes" id="UP001291623">
    <property type="component" value="Unassembled WGS sequence"/>
</dbReference>
<dbReference type="EMBL" id="JAVYJV010000004">
    <property type="protein sequence ID" value="KAK4372940.1"/>
    <property type="molecule type" value="Genomic_DNA"/>
</dbReference>
<keyword evidence="2" id="KW-1185">Reference proteome</keyword>